<dbReference type="InterPro" id="IPR002882">
    <property type="entry name" value="CofD"/>
</dbReference>
<reference evidence="3" key="1">
    <citation type="journal article" date="2014" name="Int. J. Syst. Evol. Microbiol.">
        <title>Complete genome sequence of Corynebacterium casei LMG S-19264T (=DSM 44701T), isolated from a smear-ripened cheese.</title>
        <authorList>
            <consortium name="US DOE Joint Genome Institute (JGI-PGF)"/>
            <person name="Walter F."/>
            <person name="Albersmeier A."/>
            <person name="Kalinowski J."/>
            <person name="Ruckert C."/>
        </authorList>
    </citation>
    <scope>NUCLEOTIDE SEQUENCE</scope>
    <source>
        <strain evidence="3">KCTC 32255</strain>
    </source>
</reference>
<comment type="caution">
    <text evidence="3">The sequence shown here is derived from an EMBL/GenBank/DDBJ whole genome shotgun (WGS) entry which is preliminary data.</text>
</comment>
<dbReference type="NCBIfam" id="TIGR01819">
    <property type="entry name" value="F420_cofD"/>
    <property type="match status" value="1"/>
</dbReference>
<name>A0A918PC39_9SPHN</name>
<gene>
    <name evidence="3" type="ORF">GCM10011614_11720</name>
</gene>
<dbReference type="Gene3D" id="3.40.50.10680">
    <property type="entry name" value="CofD-like domains"/>
    <property type="match status" value="1"/>
</dbReference>
<dbReference type="HAMAP" id="MF_01257">
    <property type="entry name" value="CofD"/>
    <property type="match status" value="1"/>
</dbReference>
<evidence type="ECO:0000256" key="1">
    <source>
        <dbReference type="ARBA" id="ARBA00022679"/>
    </source>
</evidence>
<protein>
    <submittedName>
        <fullName evidence="3">LPPG--FO 2-phospho-L-lactate transferase</fullName>
    </submittedName>
</protein>
<dbReference type="GO" id="GO:0043743">
    <property type="term" value="F:LPPG:FO 2-phospho-L-lactate transferase activity"/>
    <property type="evidence" value="ECO:0007669"/>
    <property type="project" value="InterPro"/>
</dbReference>
<evidence type="ECO:0000256" key="2">
    <source>
        <dbReference type="ARBA" id="ARBA00022842"/>
    </source>
</evidence>
<dbReference type="RefSeq" id="WP_189620168.1">
    <property type="nucleotide sequence ID" value="NZ_BMZA01000002.1"/>
</dbReference>
<reference evidence="3" key="2">
    <citation type="submission" date="2020-09" db="EMBL/GenBank/DDBJ databases">
        <authorList>
            <person name="Sun Q."/>
            <person name="Kim S."/>
        </authorList>
    </citation>
    <scope>NUCLEOTIDE SEQUENCE</scope>
    <source>
        <strain evidence="3">KCTC 32255</strain>
    </source>
</reference>
<dbReference type="Proteomes" id="UP000648075">
    <property type="component" value="Unassembled WGS sequence"/>
</dbReference>
<evidence type="ECO:0000313" key="3">
    <source>
        <dbReference type="EMBL" id="GGY98229.1"/>
    </source>
</evidence>
<keyword evidence="1 3" id="KW-0808">Transferase</keyword>
<keyword evidence="2" id="KW-0460">Magnesium</keyword>
<dbReference type="EMBL" id="BMZA01000002">
    <property type="protein sequence ID" value="GGY98229.1"/>
    <property type="molecule type" value="Genomic_DNA"/>
</dbReference>
<accession>A0A918PC39</accession>
<dbReference type="PANTHER" id="PTHR43007">
    <property type="entry name" value="2-PHOSPHO-L-LACTATE TRANSFERASE"/>
    <property type="match status" value="1"/>
</dbReference>
<dbReference type="Pfam" id="PF01933">
    <property type="entry name" value="CofD"/>
    <property type="match status" value="1"/>
</dbReference>
<dbReference type="PANTHER" id="PTHR43007:SF1">
    <property type="entry name" value="2-PHOSPHO-L-LACTATE TRANSFERASE"/>
    <property type="match status" value="1"/>
</dbReference>
<sequence>MTGRIVILTGGVGGAKLVKGCCEAFPPDTVTAIVNTADDFVHLGLPVSPDIDTLVYTLSGKANPELGWGRAGESWNFMEALRSLGGPGWFQLGDGDLAMHVLRALALAAGAPLSAFTAGVCESWEIGATVLPMSDSPVRTMLDTDAGELEFQDYFVGRRAAPVVSAIRFAGAADARPGPGVIEAITAADTRAVLIAPSNPFLSVDPVLSVPGIREALCATKAPVVAVSPLVGGDAVKGPTAKLMRELGMTVDAVAVAGHYAGLIDAMLIDAGDPQADFAVTVARADTLMHTQADRVRVAQAAVALADSLR</sequence>
<dbReference type="CDD" id="cd07186">
    <property type="entry name" value="CofD_like"/>
    <property type="match status" value="1"/>
</dbReference>
<evidence type="ECO:0000313" key="4">
    <source>
        <dbReference type="Proteomes" id="UP000648075"/>
    </source>
</evidence>
<organism evidence="3 4">
    <name type="scientific">Novosphingobium colocasiae</name>
    <dbReference type="NCBI Taxonomy" id="1256513"/>
    <lineage>
        <taxon>Bacteria</taxon>
        <taxon>Pseudomonadati</taxon>
        <taxon>Pseudomonadota</taxon>
        <taxon>Alphaproteobacteria</taxon>
        <taxon>Sphingomonadales</taxon>
        <taxon>Sphingomonadaceae</taxon>
        <taxon>Novosphingobium</taxon>
    </lineage>
</organism>
<keyword evidence="4" id="KW-1185">Reference proteome</keyword>
<dbReference type="Gene3D" id="1.10.8.240">
    <property type="entry name" value="CofD-like domain"/>
    <property type="match status" value="1"/>
</dbReference>
<dbReference type="InterPro" id="IPR038136">
    <property type="entry name" value="CofD-like_dom_sf"/>
</dbReference>
<dbReference type="InterPro" id="IPR010115">
    <property type="entry name" value="FbiA/CofD"/>
</dbReference>
<dbReference type="GO" id="GO:0000287">
    <property type="term" value="F:magnesium ion binding"/>
    <property type="evidence" value="ECO:0007669"/>
    <property type="project" value="InterPro"/>
</dbReference>
<dbReference type="AlphaFoldDB" id="A0A918PC39"/>
<proteinExistence type="inferred from homology"/>
<dbReference type="SUPFAM" id="SSF142338">
    <property type="entry name" value="CofD-like"/>
    <property type="match status" value="1"/>
</dbReference>